<evidence type="ECO:0000313" key="3">
    <source>
        <dbReference type="EMBL" id="MBB6632922.1"/>
    </source>
</evidence>
<reference evidence="3 4" key="1">
    <citation type="submission" date="2020-08" db="EMBL/GenBank/DDBJ databases">
        <title>Cohnella phylogeny.</title>
        <authorList>
            <person name="Dunlap C."/>
        </authorList>
    </citation>
    <scope>NUCLEOTIDE SEQUENCE [LARGE SCALE GENOMIC DNA]</scope>
    <source>
        <strain evidence="3 4">DSM 25241</strain>
    </source>
</reference>
<keyword evidence="2" id="KW-0472">Membrane</keyword>
<feature type="transmembrane region" description="Helical" evidence="2">
    <location>
        <begin position="7"/>
        <end position="31"/>
    </location>
</feature>
<protein>
    <submittedName>
        <fullName evidence="3">Uncharacterized protein</fullName>
    </submittedName>
</protein>
<sequence length="202" mass="22517">MRNPISTWLMGIGILLIAIGFVLGLVSAGFAYGEFSFLIVLYWWLGGVVSGFIFIGMSEIVHLLQKIHDQNGGMNASGGTAAATPIAPSLSGEATTNTDKTEGTEEKETPFKDLTIVVNGERFKGQLRITKSTVKIMRKSMFDSEAQLVKAIPKSLLSTEYERDDDYIVYRFQEGSSYQKLAFKTYNVYDYEKIVNLLSDRR</sequence>
<dbReference type="RefSeq" id="WP_185118138.1">
    <property type="nucleotide sequence ID" value="NZ_JACJVQ010000002.1"/>
</dbReference>
<evidence type="ECO:0000256" key="2">
    <source>
        <dbReference type="SAM" id="Phobius"/>
    </source>
</evidence>
<accession>A0A841SP09</accession>
<dbReference type="AlphaFoldDB" id="A0A841SP09"/>
<feature type="transmembrane region" description="Helical" evidence="2">
    <location>
        <begin position="37"/>
        <end position="57"/>
    </location>
</feature>
<comment type="caution">
    <text evidence="3">The sequence shown here is derived from an EMBL/GenBank/DDBJ whole genome shotgun (WGS) entry which is preliminary data.</text>
</comment>
<organism evidence="3 4">
    <name type="scientific">Cohnella thailandensis</name>
    <dbReference type="NCBI Taxonomy" id="557557"/>
    <lineage>
        <taxon>Bacteria</taxon>
        <taxon>Bacillati</taxon>
        <taxon>Bacillota</taxon>
        <taxon>Bacilli</taxon>
        <taxon>Bacillales</taxon>
        <taxon>Paenibacillaceae</taxon>
        <taxon>Cohnella</taxon>
    </lineage>
</organism>
<keyword evidence="2" id="KW-1133">Transmembrane helix</keyword>
<keyword evidence="2" id="KW-0812">Transmembrane</keyword>
<proteinExistence type="predicted"/>
<evidence type="ECO:0000256" key="1">
    <source>
        <dbReference type="SAM" id="MobiDB-lite"/>
    </source>
</evidence>
<gene>
    <name evidence="3" type="ORF">H7B67_02120</name>
</gene>
<feature type="region of interest" description="Disordered" evidence="1">
    <location>
        <begin position="77"/>
        <end position="106"/>
    </location>
</feature>
<keyword evidence="4" id="KW-1185">Reference proteome</keyword>
<dbReference type="Proteomes" id="UP000535838">
    <property type="component" value="Unassembled WGS sequence"/>
</dbReference>
<dbReference type="EMBL" id="JACJVQ010000002">
    <property type="protein sequence ID" value="MBB6632922.1"/>
    <property type="molecule type" value="Genomic_DNA"/>
</dbReference>
<name>A0A841SP09_9BACL</name>
<evidence type="ECO:0000313" key="4">
    <source>
        <dbReference type="Proteomes" id="UP000535838"/>
    </source>
</evidence>